<dbReference type="InterPro" id="IPR036890">
    <property type="entry name" value="HATPase_C_sf"/>
</dbReference>
<keyword evidence="5" id="KW-0808">Transferase</keyword>
<dbReference type="EC" id="2.7.13.3" evidence="3"/>
<dbReference type="Pfam" id="PF02518">
    <property type="entry name" value="HATPase_c"/>
    <property type="match status" value="1"/>
</dbReference>
<keyword evidence="8" id="KW-0812">Transmembrane</keyword>
<dbReference type="PRINTS" id="PR00344">
    <property type="entry name" value="BCTRLSENSOR"/>
</dbReference>
<dbReference type="EMBL" id="QHGZ01000182">
    <property type="protein sequence ID" value="RDY79981.1"/>
    <property type="molecule type" value="Genomic_DNA"/>
</dbReference>
<feature type="transmembrane region" description="Helical" evidence="8">
    <location>
        <begin position="12"/>
        <end position="33"/>
    </location>
</feature>
<evidence type="ECO:0000313" key="10">
    <source>
        <dbReference type="EMBL" id="OCM72324.1"/>
    </source>
</evidence>
<keyword evidence="6 11" id="KW-0418">Kinase</keyword>
<evidence type="ECO:0000259" key="9">
    <source>
        <dbReference type="PROSITE" id="PS50109"/>
    </source>
</evidence>
<dbReference type="PROSITE" id="PS50109">
    <property type="entry name" value="HIS_KIN"/>
    <property type="match status" value="1"/>
</dbReference>
<dbReference type="Pfam" id="PF00512">
    <property type="entry name" value="HisKA"/>
    <property type="match status" value="1"/>
</dbReference>
<gene>
    <name evidence="10" type="ORF">AX245_00290</name>
    <name evidence="11" type="ORF">C4618_08460</name>
</gene>
<dbReference type="InterPro" id="IPR004358">
    <property type="entry name" value="Sig_transdc_His_kin-like_C"/>
</dbReference>
<evidence type="ECO:0000256" key="7">
    <source>
        <dbReference type="ARBA" id="ARBA00023012"/>
    </source>
</evidence>
<dbReference type="FunFam" id="1.10.287.130:FF:000001">
    <property type="entry name" value="Two-component sensor histidine kinase"/>
    <property type="match status" value="1"/>
</dbReference>
<dbReference type="GO" id="GO:0004721">
    <property type="term" value="F:phosphoprotein phosphatase activity"/>
    <property type="evidence" value="ECO:0007669"/>
    <property type="project" value="TreeGrafter"/>
</dbReference>
<proteinExistence type="predicted"/>
<dbReference type="GO" id="GO:0000155">
    <property type="term" value="F:phosphorelay sensor kinase activity"/>
    <property type="evidence" value="ECO:0007669"/>
    <property type="project" value="InterPro"/>
</dbReference>
<dbReference type="PANTHER" id="PTHR45453">
    <property type="entry name" value="PHOSPHATE REGULON SENSOR PROTEIN PHOR"/>
    <property type="match status" value="1"/>
</dbReference>
<keyword evidence="4" id="KW-0597">Phosphoprotein</keyword>
<dbReference type="CDD" id="cd00082">
    <property type="entry name" value="HisKA"/>
    <property type="match status" value="1"/>
</dbReference>
<dbReference type="Gene3D" id="1.10.287.130">
    <property type="match status" value="1"/>
</dbReference>
<dbReference type="SMART" id="SM00388">
    <property type="entry name" value="HisKA"/>
    <property type="match status" value="1"/>
</dbReference>
<evidence type="ECO:0000256" key="4">
    <source>
        <dbReference type="ARBA" id="ARBA00022553"/>
    </source>
</evidence>
<comment type="subcellular location">
    <subcellularLocation>
        <location evidence="2">Membrane</location>
    </subcellularLocation>
</comment>
<dbReference type="PANTHER" id="PTHR45453:SF1">
    <property type="entry name" value="PHOSPHATE REGULON SENSOR PROTEIN PHOR"/>
    <property type="match status" value="1"/>
</dbReference>
<reference evidence="10 12" key="1">
    <citation type="journal article" date="2016" name="Sci. Rep.">
        <title>Serotype IV Streptococcus agalactiae ST-452 has arisen from large genomic recombination events between CC23 and the hypervirulent CC17 lineages.</title>
        <authorList>
            <person name="Campisi E."/>
            <person name="Rinaudo C.D."/>
            <person name="Donati C."/>
            <person name="Barucco M."/>
            <person name="Torricelli G."/>
            <person name="Edwards M.S."/>
            <person name="Baker C.J."/>
            <person name="Margarit I."/>
            <person name="Rosini R."/>
        </authorList>
    </citation>
    <scope>NUCLEOTIDE SEQUENCE [LARGE SCALE GENOMIC DNA]</scope>
    <source>
        <strain evidence="10 12">CZ-PW-140</strain>
    </source>
</reference>
<evidence type="ECO:0000256" key="1">
    <source>
        <dbReference type="ARBA" id="ARBA00000085"/>
    </source>
</evidence>
<dbReference type="SUPFAM" id="SSF55874">
    <property type="entry name" value="ATPase domain of HSP90 chaperone/DNA topoisomerase II/histidine kinase"/>
    <property type="match status" value="1"/>
</dbReference>
<dbReference type="GO" id="GO:0016036">
    <property type="term" value="P:cellular response to phosphate starvation"/>
    <property type="evidence" value="ECO:0007669"/>
    <property type="project" value="TreeGrafter"/>
</dbReference>
<evidence type="ECO:0000256" key="3">
    <source>
        <dbReference type="ARBA" id="ARBA00012438"/>
    </source>
</evidence>
<feature type="domain" description="Histidine kinase" evidence="9">
    <location>
        <begin position="260"/>
        <end position="460"/>
    </location>
</feature>
<dbReference type="OMA" id="HIIIAND"/>
<sequence length="462" mass="53640">MKKKSLISNLILINSITLFLGFYLIYFSVNYVIKDYVHQMTRNSMQANFTILDSIYNNKKIPDENMVNQDSIFVWSYYAIFDQHYRMKYGTDNHKKESHDIIRYLTQKRLWQISKEKDGMFVTIKKKTYYVMTKDYSGILVDGSIKKVPKAQSQLFHVINFSDITYTQHLITKINHFLIVILVLTYIPMLFIMRKTFTGIRESIQSVQTYISSLWKNQGNHQSSQKEIVFSDFDPLLLESQEMANRIYQAEESQRNFFQNASHELRTPLMSIQGYTEGVQEGIIDAELAHSVILQESKKMKQLVDDIILLSKLDSNLSDQKDEFSLNELLNSIIAYFKPLANKQKISITYRPDEHEKLLKGNEELIQRAINNILSNALRYAVSHIEISYTNQKLTISNDGPAISKEDLPYIFDRFYKGHGGQTGIGLAMTKEIIKQHHGNIIAESDSTSTTFTIYFNCHKIA</sequence>
<evidence type="ECO:0000313" key="12">
    <source>
        <dbReference type="Proteomes" id="UP000093122"/>
    </source>
</evidence>
<dbReference type="InterPro" id="IPR050351">
    <property type="entry name" value="BphY/WalK/GraS-like"/>
</dbReference>
<keyword evidence="8" id="KW-0472">Membrane</keyword>
<keyword evidence="8" id="KW-1133">Transmembrane helix</keyword>
<dbReference type="SUPFAM" id="SSF47384">
    <property type="entry name" value="Homodimeric domain of signal transducing histidine kinase"/>
    <property type="match status" value="1"/>
</dbReference>
<dbReference type="RefSeq" id="WP_000730416.1">
    <property type="nucleotide sequence ID" value="NZ_BCNI01000003.1"/>
</dbReference>
<accession>A0A0E1EK70</accession>
<dbReference type="InterPro" id="IPR003661">
    <property type="entry name" value="HisK_dim/P_dom"/>
</dbReference>
<dbReference type="GO" id="GO:0005886">
    <property type="term" value="C:plasma membrane"/>
    <property type="evidence" value="ECO:0007669"/>
    <property type="project" value="TreeGrafter"/>
</dbReference>
<evidence type="ECO:0000256" key="2">
    <source>
        <dbReference type="ARBA" id="ARBA00004370"/>
    </source>
</evidence>
<dbReference type="AlphaFoldDB" id="A0A0E1EK70"/>
<reference evidence="11 13" key="2">
    <citation type="journal article" date="2018" name="Emerg. Microbes Infect.">
        <title>Phenotypic and molecular analysis of nontypeable Group B streptococci: identification of cps2a and hybrid cps2a/cps5 Group B streptococcal capsule gene clusters.</title>
        <authorList>
            <person name="Alhhazmi A."/>
            <person name="Tyrrell G.J."/>
        </authorList>
    </citation>
    <scope>NUCLEOTIDE SEQUENCE [LARGE SCALE GENOMIC DNA]</scope>
    <source>
        <strain evidence="11 13">PLGBS17</strain>
    </source>
</reference>
<dbReference type="Proteomes" id="UP000093122">
    <property type="component" value="Unassembled WGS sequence"/>
</dbReference>
<dbReference type="Gene3D" id="3.30.565.10">
    <property type="entry name" value="Histidine kinase-like ATPase, C-terminal domain"/>
    <property type="match status" value="1"/>
</dbReference>
<dbReference type="KEGG" id="sage:EN72_10765"/>
<keyword evidence="7" id="KW-0902">Two-component regulatory system</keyword>
<comment type="caution">
    <text evidence="11">The sequence shown here is derived from an EMBL/GenBank/DDBJ whole genome shotgun (WGS) entry which is preliminary data.</text>
</comment>
<comment type="catalytic activity">
    <reaction evidence="1">
        <text>ATP + protein L-histidine = ADP + protein N-phospho-L-histidine.</text>
        <dbReference type="EC" id="2.7.13.3"/>
    </reaction>
</comment>
<dbReference type="Proteomes" id="UP000256718">
    <property type="component" value="Unassembled WGS sequence"/>
</dbReference>
<protein>
    <recommendedName>
        <fullName evidence="3">histidine kinase</fullName>
        <ecNumber evidence="3">2.7.13.3</ecNumber>
    </recommendedName>
</protein>
<evidence type="ECO:0000313" key="13">
    <source>
        <dbReference type="Proteomes" id="UP000256718"/>
    </source>
</evidence>
<dbReference type="SMART" id="SM00387">
    <property type="entry name" value="HATPase_c"/>
    <property type="match status" value="1"/>
</dbReference>
<dbReference type="InterPro" id="IPR036097">
    <property type="entry name" value="HisK_dim/P_sf"/>
</dbReference>
<name>A0A0E1EK70_STRAG</name>
<evidence type="ECO:0000256" key="8">
    <source>
        <dbReference type="SAM" id="Phobius"/>
    </source>
</evidence>
<dbReference type="EMBL" id="MAWT01000008">
    <property type="protein sequence ID" value="OCM72324.1"/>
    <property type="molecule type" value="Genomic_DNA"/>
</dbReference>
<evidence type="ECO:0000313" key="11">
    <source>
        <dbReference type="EMBL" id="RDY79981.1"/>
    </source>
</evidence>
<evidence type="ECO:0000256" key="5">
    <source>
        <dbReference type="ARBA" id="ARBA00022679"/>
    </source>
</evidence>
<evidence type="ECO:0000256" key="6">
    <source>
        <dbReference type="ARBA" id="ARBA00022777"/>
    </source>
</evidence>
<dbReference type="InterPro" id="IPR005467">
    <property type="entry name" value="His_kinase_dom"/>
</dbReference>
<feature type="transmembrane region" description="Helical" evidence="8">
    <location>
        <begin position="174"/>
        <end position="193"/>
    </location>
</feature>
<dbReference type="InterPro" id="IPR003594">
    <property type="entry name" value="HATPase_dom"/>
</dbReference>
<organism evidence="11 13">
    <name type="scientific">Streptococcus agalactiae</name>
    <dbReference type="NCBI Taxonomy" id="1311"/>
    <lineage>
        <taxon>Bacteria</taxon>
        <taxon>Bacillati</taxon>
        <taxon>Bacillota</taxon>
        <taxon>Bacilli</taxon>
        <taxon>Lactobacillales</taxon>
        <taxon>Streptococcaceae</taxon>
        <taxon>Streptococcus</taxon>
    </lineage>
</organism>